<accession>A0A4D6HAM1</accession>
<protein>
    <submittedName>
        <fullName evidence="2">Uncharacterized protein</fullName>
    </submittedName>
</protein>
<keyword evidence="1" id="KW-0812">Transmembrane</keyword>
<name>A0A4D6HAM1_9EURY</name>
<feature type="transmembrane region" description="Helical" evidence="1">
    <location>
        <begin position="106"/>
        <end position="125"/>
    </location>
</feature>
<keyword evidence="1" id="KW-0472">Membrane</keyword>
<feature type="transmembrane region" description="Helical" evidence="1">
    <location>
        <begin position="38"/>
        <end position="63"/>
    </location>
</feature>
<dbReference type="AlphaFoldDB" id="A0A4D6HAM1"/>
<keyword evidence="3" id="KW-1185">Reference proteome</keyword>
<evidence type="ECO:0000256" key="1">
    <source>
        <dbReference type="SAM" id="Phobius"/>
    </source>
</evidence>
<dbReference type="OrthoDB" id="242602at2157"/>
<dbReference type="EMBL" id="CP031310">
    <property type="protein sequence ID" value="QCC50695.1"/>
    <property type="molecule type" value="Genomic_DNA"/>
</dbReference>
<dbReference type="Proteomes" id="UP000296706">
    <property type="component" value="Chromosome"/>
</dbReference>
<dbReference type="KEGG" id="hsn:DV733_05295"/>
<evidence type="ECO:0000313" key="2">
    <source>
        <dbReference type="EMBL" id="QCC50695.1"/>
    </source>
</evidence>
<dbReference type="STRING" id="1457250.GCA_000755225_03368"/>
<organism evidence="2 3">
    <name type="scientific">Halapricum salinum</name>
    <dbReference type="NCBI Taxonomy" id="1457250"/>
    <lineage>
        <taxon>Archaea</taxon>
        <taxon>Methanobacteriati</taxon>
        <taxon>Methanobacteriota</taxon>
        <taxon>Stenosarchaea group</taxon>
        <taxon>Halobacteria</taxon>
        <taxon>Halobacteriales</taxon>
        <taxon>Haloarculaceae</taxon>
        <taxon>Halapricum</taxon>
    </lineage>
</organism>
<reference evidence="2 3" key="1">
    <citation type="journal article" date="2019" name="Nat. Commun.">
        <title>A new type of DNA phosphorothioation-based antiviral system in archaea.</title>
        <authorList>
            <person name="Xiong L."/>
            <person name="Liu S."/>
            <person name="Chen S."/>
            <person name="Xiao Y."/>
            <person name="Zhu B."/>
            <person name="Gao Y."/>
            <person name="Zhang Y."/>
            <person name="Chen B."/>
            <person name="Luo J."/>
            <person name="Deng Z."/>
            <person name="Chen X."/>
            <person name="Wang L."/>
            <person name="Chen S."/>
        </authorList>
    </citation>
    <scope>NUCLEOTIDE SEQUENCE [LARGE SCALE GENOMIC DNA]</scope>
    <source>
        <strain evidence="2 3">CBA1105</strain>
    </source>
</reference>
<dbReference type="GeneID" id="39847257"/>
<proteinExistence type="predicted"/>
<dbReference type="RefSeq" id="WP_049994139.1">
    <property type="nucleotide sequence ID" value="NZ_CP031310.1"/>
</dbReference>
<feature type="transmembrane region" description="Helical" evidence="1">
    <location>
        <begin position="6"/>
        <end position="31"/>
    </location>
</feature>
<gene>
    <name evidence="2" type="ORF">DV733_05295</name>
</gene>
<keyword evidence="1" id="KW-1133">Transmembrane helix</keyword>
<feature type="transmembrane region" description="Helical" evidence="1">
    <location>
        <begin position="69"/>
        <end position="94"/>
    </location>
</feature>
<evidence type="ECO:0000313" key="3">
    <source>
        <dbReference type="Proteomes" id="UP000296706"/>
    </source>
</evidence>
<sequence length="172" mass="17881">MAESILWTLVFFVYVLTVGLSPVLALAIVLLSRRRSTTAALGSIVGAVAGIVTLGATAGFALLSWRAGIVLFLAGQGALLGLAVIPVLVGRGVVRWRTGIEREDALRVAVTAWPVALAGSFALFVAPGGFARYNITFLSGAAAVLAWLAWGVVVLVGPGLLGTLGVRFRRRL</sequence>
<feature type="transmembrane region" description="Helical" evidence="1">
    <location>
        <begin position="137"/>
        <end position="161"/>
    </location>
</feature>